<dbReference type="InterPro" id="IPR036397">
    <property type="entry name" value="RNaseH_sf"/>
</dbReference>
<evidence type="ECO:0000256" key="2">
    <source>
        <dbReference type="ARBA" id="ARBA00026073"/>
    </source>
</evidence>
<evidence type="ECO:0000259" key="3">
    <source>
        <dbReference type="SMART" id="SM00479"/>
    </source>
</evidence>
<dbReference type="GO" id="GO:0003676">
    <property type="term" value="F:nucleic acid binding"/>
    <property type="evidence" value="ECO:0007669"/>
    <property type="project" value="InterPro"/>
</dbReference>
<evidence type="ECO:0000313" key="5">
    <source>
        <dbReference type="Proteomes" id="UP000195766"/>
    </source>
</evidence>
<dbReference type="GO" id="GO:0005829">
    <property type="term" value="C:cytosol"/>
    <property type="evidence" value="ECO:0007669"/>
    <property type="project" value="TreeGrafter"/>
</dbReference>
<dbReference type="InterPro" id="IPR013520">
    <property type="entry name" value="Ribonucl_H"/>
</dbReference>
<evidence type="ECO:0000313" key="4">
    <source>
        <dbReference type="EMBL" id="SJM62642.1"/>
    </source>
</evidence>
<sequence length="304" mass="33588">MRKEWGVGVNTLSLEAMAEQLEQSGEYRVLRKLSPGLVVEASDGGPVRRGLYVDVETTGLDPEKDEIIELAMVPFTYGSDGRITEVGEAFEGLRQPAEPIPAHITAITGIDDTMVAGRSIDSEEVARFAGQADLIIAHNAAFDRRFLERFCPVFVTKPWACSMTQIDWGDEGHEGVKLAYLAMGVGFFYDGHRAVHDCAAGIALLASKLPRSGERALARLLERARAPTWRIWAEGAPFDLKDVLKARGYRWNAEGLGGPKAWFTDVSEADKAEELDFLARDIGLGDREPLVRRVSAYDRFSERC</sequence>
<dbReference type="Proteomes" id="UP000195766">
    <property type="component" value="Unassembled WGS sequence"/>
</dbReference>
<accession>A0A1R4G3Q9</accession>
<keyword evidence="4" id="KW-0548">Nucleotidyltransferase</keyword>
<dbReference type="SMART" id="SM00479">
    <property type="entry name" value="EXOIII"/>
    <property type="match status" value="1"/>
</dbReference>
<keyword evidence="4" id="KW-0808">Transferase</keyword>
<dbReference type="EC" id="2.7.7.7" evidence="4"/>
<dbReference type="NCBIfam" id="NF006615">
    <property type="entry name" value="PRK09182.1"/>
    <property type="match status" value="1"/>
</dbReference>
<name>A0A1R4G3Q9_BREDI</name>
<dbReference type="PANTHER" id="PTHR30231">
    <property type="entry name" value="DNA POLYMERASE III SUBUNIT EPSILON"/>
    <property type="match status" value="1"/>
</dbReference>
<feature type="domain" description="Exonuclease" evidence="3">
    <location>
        <begin position="49"/>
        <end position="214"/>
    </location>
</feature>
<evidence type="ECO:0000256" key="1">
    <source>
        <dbReference type="ARBA" id="ARBA00025483"/>
    </source>
</evidence>
<proteinExistence type="predicted"/>
<dbReference type="AlphaFoldDB" id="A0A1R4G3Q9"/>
<dbReference type="GO" id="GO:0008408">
    <property type="term" value="F:3'-5' exonuclease activity"/>
    <property type="evidence" value="ECO:0007669"/>
    <property type="project" value="TreeGrafter"/>
</dbReference>
<dbReference type="FunFam" id="3.30.420.10:FF:000045">
    <property type="entry name" value="3'-5' exonuclease DinG"/>
    <property type="match status" value="1"/>
</dbReference>
<organism evidence="4 5">
    <name type="scientific">Brevundimonas diminuta 3F5N</name>
    <dbReference type="NCBI Taxonomy" id="1255603"/>
    <lineage>
        <taxon>Bacteria</taxon>
        <taxon>Pseudomonadati</taxon>
        <taxon>Pseudomonadota</taxon>
        <taxon>Alphaproteobacteria</taxon>
        <taxon>Caulobacterales</taxon>
        <taxon>Caulobacteraceae</taxon>
        <taxon>Brevundimonas</taxon>
    </lineage>
</organism>
<reference evidence="4 5" key="1">
    <citation type="submission" date="2017-02" db="EMBL/GenBank/DDBJ databases">
        <authorList>
            <person name="Peterson S.W."/>
        </authorList>
    </citation>
    <scope>NUCLEOTIDE SEQUENCE [LARGE SCALE GENOMIC DNA]</scope>
    <source>
        <strain evidence="4 5">3F5N</strain>
    </source>
</reference>
<dbReference type="CDD" id="cd06127">
    <property type="entry name" value="DEDDh"/>
    <property type="match status" value="1"/>
</dbReference>
<dbReference type="GO" id="GO:0003887">
    <property type="term" value="F:DNA-directed DNA polymerase activity"/>
    <property type="evidence" value="ECO:0007669"/>
    <property type="project" value="UniProtKB-EC"/>
</dbReference>
<comment type="subunit">
    <text evidence="2">DNA polymerase III contains a core (composed of alpha, epsilon and theta chains) that associates with a tau subunit. This core dimerizes to form the POLIII' complex. PolIII' associates with the gamma complex (composed of gamma, delta, delta', psi and chi chains) and with the beta chain to form the complete DNA polymerase III complex.</text>
</comment>
<dbReference type="GO" id="GO:0045004">
    <property type="term" value="P:DNA replication proofreading"/>
    <property type="evidence" value="ECO:0007669"/>
    <property type="project" value="TreeGrafter"/>
</dbReference>
<protein>
    <submittedName>
        <fullName evidence="4">DNA polymerase III epsilon subunit</fullName>
        <ecNumber evidence="4">2.7.7.7</ecNumber>
    </submittedName>
</protein>
<dbReference type="SUPFAM" id="SSF53098">
    <property type="entry name" value="Ribonuclease H-like"/>
    <property type="match status" value="1"/>
</dbReference>
<dbReference type="Pfam" id="PF00929">
    <property type="entry name" value="RNase_T"/>
    <property type="match status" value="1"/>
</dbReference>
<comment type="function">
    <text evidence="1">DNA polymerase III is a complex, multichain enzyme responsible for most of the replicative synthesis in bacteria. The epsilon subunit contain the editing function and is a proofreading 3'-5' exonuclease.</text>
</comment>
<gene>
    <name evidence="4" type="ORF">FM111_09015</name>
</gene>
<dbReference type="InterPro" id="IPR012337">
    <property type="entry name" value="RNaseH-like_sf"/>
</dbReference>
<dbReference type="EMBL" id="FUIE01000048">
    <property type="protein sequence ID" value="SJM62642.1"/>
    <property type="molecule type" value="Genomic_DNA"/>
</dbReference>
<dbReference type="Gene3D" id="3.30.420.10">
    <property type="entry name" value="Ribonuclease H-like superfamily/Ribonuclease H"/>
    <property type="match status" value="1"/>
</dbReference>
<dbReference type="PANTHER" id="PTHR30231:SF37">
    <property type="entry name" value="EXODEOXYRIBONUCLEASE 10"/>
    <property type="match status" value="1"/>
</dbReference>